<dbReference type="AlphaFoldDB" id="A0A0A0M847"/>
<accession>A0A0A0M847</accession>
<dbReference type="SUPFAM" id="SSF47598">
    <property type="entry name" value="Ribbon-helix-helix"/>
    <property type="match status" value="1"/>
</dbReference>
<dbReference type="Pfam" id="PF08681">
    <property type="entry name" value="TacA1"/>
    <property type="match status" value="1"/>
</dbReference>
<evidence type="ECO:0000313" key="3">
    <source>
        <dbReference type="EMBL" id="KGO99255.1"/>
    </source>
</evidence>
<comment type="caution">
    <text evidence="3">The sequence shown here is derived from an EMBL/GenBank/DDBJ whole genome shotgun (WGS) entry which is preliminary data.</text>
</comment>
<dbReference type="RefSeq" id="WP_027069664.1">
    <property type="nucleotide sequence ID" value="NZ_AUHT01000006.1"/>
</dbReference>
<comment type="similarity">
    <text evidence="2">Belongs to the TacA antitoxin family.</text>
</comment>
<keyword evidence="1" id="KW-1277">Toxin-antitoxin system</keyword>
<proteinExistence type="inferred from homology"/>
<dbReference type="EMBL" id="AVBH01000025">
    <property type="protein sequence ID" value="KGO99255.1"/>
    <property type="molecule type" value="Genomic_DNA"/>
</dbReference>
<evidence type="ECO:0000256" key="2">
    <source>
        <dbReference type="ARBA" id="ARBA00049988"/>
    </source>
</evidence>
<dbReference type="CDD" id="cd21631">
    <property type="entry name" value="RHH_CopG_NikR-like"/>
    <property type="match status" value="1"/>
</dbReference>
<evidence type="ECO:0000256" key="1">
    <source>
        <dbReference type="ARBA" id="ARBA00022649"/>
    </source>
</evidence>
<name>A0A0A0M847_9GAMM</name>
<protein>
    <submittedName>
        <fullName evidence="3">CopG family transcriptional regulator</fullName>
    </submittedName>
</protein>
<gene>
    <name evidence="3" type="ORF">N791_05815</name>
</gene>
<dbReference type="STRING" id="1385515.GCA_000423325_01267"/>
<organism evidence="3 4">
    <name type="scientific">Lysobacter defluvii IMMIB APB-9 = DSM 18482</name>
    <dbReference type="NCBI Taxonomy" id="1385515"/>
    <lineage>
        <taxon>Bacteria</taxon>
        <taxon>Pseudomonadati</taxon>
        <taxon>Pseudomonadota</taxon>
        <taxon>Gammaproteobacteria</taxon>
        <taxon>Lysobacterales</taxon>
        <taxon>Lysobacteraceae</taxon>
        <taxon>Novilysobacter</taxon>
    </lineage>
</organism>
<reference evidence="3 4" key="1">
    <citation type="submission" date="2013-08" db="EMBL/GenBank/DDBJ databases">
        <title>Genomic analysis of Lysobacter defluvii.</title>
        <authorList>
            <person name="Wang Q."/>
            <person name="Wang G."/>
        </authorList>
    </citation>
    <scope>NUCLEOTIDE SEQUENCE [LARGE SCALE GENOMIC DNA]</scope>
    <source>
        <strain evidence="3 4">IMMIB APB-9</strain>
    </source>
</reference>
<evidence type="ECO:0000313" key="4">
    <source>
        <dbReference type="Proteomes" id="UP000030003"/>
    </source>
</evidence>
<dbReference type="InterPro" id="IPR014795">
    <property type="entry name" value="TacA_1-like"/>
</dbReference>
<dbReference type="InterPro" id="IPR010985">
    <property type="entry name" value="Ribbon_hlx_hlx"/>
</dbReference>
<dbReference type="eggNOG" id="COG3905">
    <property type="taxonomic scope" value="Bacteria"/>
</dbReference>
<dbReference type="Gene3D" id="1.20.5.780">
    <property type="entry name" value="Single helix bin"/>
    <property type="match status" value="1"/>
</dbReference>
<sequence length="94" mass="10402">MSTTTIRLPAELKARVAEAARQAGTTSHGFILEAIAEKTELVARQAEFHAVADRRYAEFLESGKSVPWAEARAWLKGRVARKAVERPRASELDP</sequence>
<keyword evidence="4" id="KW-1185">Reference proteome</keyword>
<dbReference type="OrthoDB" id="7062343at2"/>
<dbReference type="Proteomes" id="UP000030003">
    <property type="component" value="Unassembled WGS sequence"/>
</dbReference>
<dbReference type="GO" id="GO:0006355">
    <property type="term" value="P:regulation of DNA-templated transcription"/>
    <property type="evidence" value="ECO:0007669"/>
    <property type="project" value="InterPro"/>
</dbReference>